<dbReference type="AlphaFoldDB" id="A0A327K0X7"/>
<evidence type="ECO:0000259" key="3">
    <source>
        <dbReference type="Pfam" id="PF05170"/>
    </source>
</evidence>
<proteinExistence type="predicted"/>
<keyword evidence="2" id="KW-0812">Transmembrane</keyword>
<evidence type="ECO:0000313" key="5">
    <source>
        <dbReference type="Proteomes" id="UP000248863"/>
    </source>
</evidence>
<accession>A0A327K0X7</accession>
<evidence type="ECO:0000256" key="2">
    <source>
        <dbReference type="SAM" id="Phobius"/>
    </source>
</evidence>
<feature type="compositionally biased region" description="Low complexity" evidence="1">
    <location>
        <begin position="700"/>
        <end position="717"/>
    </location>
</feature>
<gene>
    <name evidence="4" type="ORF">CH338_25040</name>
</gene>
<dbReference type="PANTHER" id="PTHR30441:SF4">
    <property type="entry name" value="PROTEIN ASMA"/>
    <property type="match status" value="1"/>
</dbReference>
<keyword evidence="2" id="KW-1133">Transmembrane helix</keyword>
<dbReference type="GO" id="GO:0005886">
    <property type="term" value="C:plasma membrane"/>
    <property type="evidence" value="ECO:0007669"/>
    <property type="project" value="TreeGrafter"/>
</dbReference>
<comment type="caution">
    <text evidence="4">The sequence shown here is derived from an EMBL/GenBank/DDBJ whole genome shotgun (WGS) entry which is preliminary data.</text>
</comment>
<feature type="transmembrane region" description="Helical" evidence="2">
    <location>
        <begin position="58"/>
        <end position="80"/>
    </location>
</feature>
<organism evidence="4 5">
    <name type="scientific">Rhodoplanes elegans</name>
    <dbReference type="NCBI Taxonomy" id="29408"/>
    <lineage>
        <taxon>Bacteria</taxon>
        <taxon>Pseudomonadati</taxon>
        <taxon>Pseudomonadota</taxon>
        <taxon>Alphaproteobacteria</taxon>
        <taxon>Hyphomicrobiales</taxon>
        <taxon>Nitrobacteraceae</taxon>
        <taxon>Rhodoplanes</taxon>
    </lineage>
</organism>
<dbReference type="Pfam" id="PF05359">
    <property type="entry name" value="DUF748"/>
    <property type="match status" value="1"/>
</dbReference>
<dbReference type="GO" id="GO:0090313">
    <property type="term" value="P:regulation of protein targeting to membrane"/>
    <property type="evidence" value="ECO:0007669"/>
    <property type="project" value="TreeGrafter"/>
</dbReference>
<name>A0A327K0X7_9BRAD</name>
<evidence type="ECO:0000256" key="1">
    <source>
        <dbReference type="SAM" id="MobiDB-lite"/>
    </source>
</evidence>
<dbReference type="OrthoDB" id="5439561at2"/>
<evidence type="ECO:0000313" key="4">
    <source>
        <dbReference type="EMBL" id="RAI31921.1"/>
    </source>
</evidence>
<feature type="region of interest" description="Disordered" evidence="1">
    <location>
        <begin position="690"/>
        <end position="735"/>
    </location>
</feature>
<protein>
    <recommendedName>
        <fullName evidence="3">AsmA domain-containing protein</fullName>
    </recommendedName>
</protein>
<dbReference type="InterPro" id="IPR052894">
    <property type="entry name" value="AsmA-related"/>
</dbReference>
<dbReference type="InterPro" id="IPR008023">
    <property type="entry name" value="DUF748"/>
</dbReference>
<keyword evidence="2" id="KW-0472">Membrane</keyword>
<dbReference type="Pfam" id="PF05170">
    <property type="entry name" value="AsmA"/>
    <property type="match status" value="1"/>
</dbReference>
<sequence>MCVFQKALPVPSLGRVLPATKGSQRSRRVAAFRRHWPAQPAKHRIRAAVSVPTGFKRLAAAVSAVVVGGLVVLGLASYLVSVDAARDAVTGEVRAVTGLEPTVRGTSTLSMFPSPRIALGDVALAGYAEDDSPFVAEALVANVRWLPLLLGRIEIADIALVRPHITVRFDADGRSNWSPLVATLALAMRPDPRAEPRSLSFSEIRITDGTVVLVDAGRGLSEALERVELSLAWPSIAKSFAATGRVTWRDEPLDLALAIADFPAALVGETSGLKLRVGGLPLKAAFEGAMSLRPSLKIDGTLAADAPSLRGGLGWVSGRPFYGVGLGRFALKAKTNVVSGTVALSSLNIELDGNAAEGVLTWGLAERRSLQGTLAVDTLDLTPYAAALRLMAADQRAWNRKPLSLDWFDDVDLDLRVSAARVLTPQTRFGRTAMAATLQNRRLVVTVGEAHAFNGVVTGSLALDKTADGAAFRSQLSFRNVDLETCLSELIGVRRLEGKGNVLVSLDGAGSSVFGVTRTLNGRVSLTAANGALVGVNVEQLLRRLERRPLGGGADFRSGRTPFDSLAVVLKVSNGTAQAEDVRLQGTNVRLAVAGTASVPSRELDLTGTASLLAPMLEQPPTFELPFFVQGSWDDPMMLPDTQALIRRSGAAAPLLDSLSDKRTRDAVRSAIDRLGGGDGAAVLRRLGIGAPTPAPTAEPAPAATPDQAPAAEQGTPTPEPTPVPEAPVAEVPTR</sequence>
<dbReference type="Proteomes" id="UP000248863">
    <property type="component" value="Unassembled WGS sequence"/>
</dbReference>
<dbReference type="InterPro" id="IPR007844">
    <property type="entry name" value="AsmA"/>
</dbReference>
<keyword evidence="5" id="KW-1185">Reference proteome</keyword>
<reference evidence="4 5" key="1">
    <citation type="submission" date="2017-07" db="EMBL/GenBank/DDBJ databases">
        <title>Draft Genome Sequences of Select Purple Nonsulfur Bacteria.</title>
        <authorList>
            <person name="Lasarre B."/>
            <person name="Mckinlay J.B."/>
        </authorList>
    </citation>
    <scope>NUCLEOTIDE SEQUENCE [LARGE SCALE GENOMIC DNA]</scope>
    <source>
        <strain evidence="4 5">DSM 11907</strain>
    </source>
</reference>
<dbReference type="EMBL" id="NPEU01000464">
    <property type="protein sequence ID" value="RAI31921.1"/>
    <property type="molecule type" value="Genomic_DNA"/>
</dbReference>
<feature type="domain" description="AsmA" evidence="3">
    <location>
        <begin position="394"/>
        <end position="581"/>
    </location>
</feature>
<dbReference type="PANTHER" id="PTHR30441">
    <property type="entry name" value="DUF748 DOMAIN-CONTAINING PROTEIN"/>
    <property type="match status" value="1"/>
</dbReference>